<dbReference type="GO" id="GO:0016887">
    <property type="term" value="F:ATP hydrolysis activity"/>
    <property type="evidence" value="ECO:0007669"/>
    <property type="project" value="InterPro"/>
</dbReference>
<keyword evidence="7" id="KW-0472">Membrane</keyword>
<dbReference type="Gene3D" id="3.40.50.300">
    <property type="entry name" value="P-loop containing nucleotide triphosphate hydrolases"/>
    <property type="match status" value="1"/>
</dbReference>
<dbReference type="EMBL" id="LVYV01000007">
    <property type="protein sequence ID" value="KZD23866.1"/>
    <property type="molecule type" value="Genomic_DNA"/>
</dbReference>
<comment type="similarity">
    <text evidence="1">Belongs to the ABC transporter superfamily.</text>
</comment>
<dbReference type="PROSITE" id="PS00211">
    <property type="entry name" value="ABC_TRANSPORTER_1"/>
    <property type="match status" value="1"/>
</dbReference>
<evidence type="ECO:0000256" key="5">
    <source>
        <dbReference type="ARBA" id="ARBA00022840"/>
    </source>
</evidence>
<evidence type="ECO:0000256" key="8">
    <source>
        <dbReference type="ARBA" id="ARBA00024722"/>
    </source>
</evidence>
<evidence type="ECO:0000313" key="10">
    <source>
        <dbReference type="EMBL" id="KZD23866.1"/>
    </source>
</evidence>
<dbReference type="SMART" id="SM00382">
    <property type="entry name" value="AAA"/>
    <property type="match status" value="1"/>
</dbReference>
<name>A0A163ZTX5_9BRAD</name>
<dbReference type="InterPro" id="IPR050166">
    <property type="entry name" value="ABC_transporter_ATP-bind"/>
</dbReference>
<dbReference type="GO" id="GO:0005524">
    <property type="term" value="F:ATP binding"/>
    <property type="evidence" value="ECO:0007669"/>
    <property type="project" value="UniProtKB-KW"/>
</dbReference>
<accession>A0A163ZTX5</accession>
<dbReference type="InterPro" id="IPR027417">
    <property type="entry name" value="P-loop_NTPase"/>
</dbReference>
<dbReference type="AlphaFoldDB" id="A0A163ZTX5"/>
<comment type="caution">
    <text evidence="10">The sequence shown here is derived from an EMBL/GenBank/DDBJ whole genome shotgun (WGS) entry which is preliminary data.</text>
</comment>
<keyword evidence="4" id="KW-0547">Nucleotide-binding</keyword>
<dbReference type="Pfam" id="PF00005">
    <property type="entry name" value="ABC_tran"/>
    <property type="match status" value="1"/>
</dbReference>
<dbReference type="InterPro" id="IPR003593">
    <property type="entry name" value="AAA+_ATPase"/>
</dbReference>
<dbReference type="PANTHER" id="PTHR42788">
    <property type="entry name" value="TAURINE IMPORT ATP-BINDING PROTEIN-RELATED"/>
    <property type="match status" value="1"/>
</dbReference>
<evidence type="ECO:0000313" key="11">
    <source>
        <dbReference type="Proteomes" id="UP000076574"/>
    </source>
</evidence>
<reference evidence="10 11" key="1">
    <citation type="submission" date="2016-03" db="EMBL/GenBank/DDBJ databases">
        <title>Microsymbionts genomes from the relict species Vavilovia formosa (Stev.) Fed.</title>
        <authorList>
            <person name="Kopat V."/>
            <person name="Chirak E."/>
            <person name="Kimeklis A."/>
            <person name="Andronov E."/>
        </authorList>
    </citation>
    <scope>NUCLEOTIDE SEQUENCE [LARGE SCALE GENOMIC DNA]</scope>
    <source>
        <strain evidence="10 11">Vaf07</strain>
    </source>
</reference>
<evidence type="ECO:0000256" key="3">
    <source>
        <dbReference type="ARBA" id="ARBA00022475"/>
    </source>
</evidence>
<protein>
    <submittedName>
        <fullName evidence="10">ABC transporter</fullName>
    </submittedName>
</protein>
<keyword evidence="5" id="KW-0067">ATP-binding</keyword>
<evidence type="ECO:0000256" key="2">
    <source>
        <dbReference type="ARBA" id="ARBA00022448"/>
    </source>
</evidence>
<keyword evidence="6" id="KW-1278">Translocase</keyword>
<organism evidence="10 11">
    <name type="scientific">Tardiphaga robiniae</name>
    <dbReference type="NCBI Taxonomy" id="943830"/>
    <lineage>
        <taxon>Bacteria</taxon>
        <taxon>Pseudomonadati</taxon>
        <taxon>Pseudomonadota</taxon>
        <taxon>Alphaproteobacteria</taxon>
        <taxon>Hyphomicrobiales</taxon>
        <taxon>Nitrobacteraceae</taxon>
        <taxon>Tardiphaga</taxon>
    </lineage>
</organism>
<evidence type="ECO:0000256" key="1">
    <source>
        <dbReference type="ARBA" id="ARBA00005417"/>
    </source>
</evidence>
<dbReference type="PANTHER" id="PTHR42788:SF17">
    <property type="entry name" value="ALIPHATIC SULFONATES IMPORT ATP-BINDING PROTEIN SSUB"/>
    <property type="match status" value="1"/>
</dbReference>
<feature type="domain" description="ABC transporter" evidence="9">
    <location>
        <begin position="17"/>
        <end position="247"/>
    </location>
</feature>
<comment type="function">
    <text evidence="8">Involved in beta-(1--&gt;2)glucan export. Transmembrane domains (TMD) form a pore in the inner membrane and the ATP-binding domain (NBD) is responsible for energy generation.</text>
</comment>
<dbReference type="PROSITE" id="PS50893">
    <property type="entry name" value="ABC_TRANSPORTER_2"/>
    <property type="match status" value="1"/>
</dbReference>
<keyword evidence="3" id="KW-1003">Cell membrane</keyword>
<gene>
    <name evidence="10" type="ORF">A4A58_25015</name>
</gene>
<dbReference type="RefSeq" id="WP_068731693.1">
    <property type="nucleotide sequence ID" value="NZ_LVYV01000007.1"/>
</dbReference>
<evidence type="ECO:0000259" key="9">
    <source>
        <dbReference type="PROSITE" id="PS50893"/>
    </source>
</evidence>
<dbReference type="OrthoDB" id="9807242at2"/>
<dbReference type="Proteomes" id="UP000076574">
    <property type="component" value="Unassembled WGS sequence"/>
</dbReference>
<evidence type="ECO:0000256" key="6">
    <source>
        <dbReference type="ARBA" id="ARBA00022967"/>
    </source>
</evidence>
<dbReference type="InterPro" id="IPR017871">
    <property type="entry name" value="ABC_transporter-like_CS"/>
</dbReference>
<evidence type="ECO:0000256" key="7">
    <source>
        <dbReference type="ARBA" id="ARBA00023136"/>
    </source>
</evidence>
<dbReference type="CDD" id="cd03293">
    <property type="entry name" value="ABC_NrtD_SsuB_transporters"/>
    <property type="match status" value="1"/>
</dbReference>
<keyword evidence="2" id="KW-0813">Transport</keyword>
<dbReference type="InterPro" id="IPR003439">
    <property type="entry name" value="ABC_transporter-like_ATP-bd"/>
</dbReference>
<dbReference type="STRING" id="943830.A4A58_25015"/>
<keyword evidence="11" id="KW-1185">Reference proteome</keyword>
<sequence>MVALAKPFQPAATGASLDIKSVSHAFDIDGSVLPVLDDVSISVAPGEFVALLGPSGCGKSTLLRLVAGLEPPRAGTLEEEGVAITGPYPSRVVVFQDPTLFPWRTVWDNVALGLEAQGVLKTQRHRVDAAIDLVGLGAFKKAYPHQLSGGMAQRVALARALVNDPRILVLDEPLGKLDSLTRITMQAELVSLWQRNGFTALLVTHDVEEALFLANRVIVFSDRPARITADITVDRPYPRHRGDPHLAELRRQILGLLGLDATW</sequence>
<proteinExistence type="inferred from homology"/>
<evidence type="ECO:0000256" key="4">
    <source>
        <dbReference type="ARBA" id="ARBA00022741"/>
    </source>
</evidence>
<dbReference type="SUPFAM" id="SSF52540">
    <property type="entry name" value="P-loop containing nucleoside triphosphate hydrolases"/>
    <property type="match status" value="1"/>
</dbReference>